<dbReference type="EMBL" id="KV012564">
    <property type="protein sequence ID" value="KZV24632.1"/>
    <property type="molecule type" value="Genomic_DNA"/>
</dbReference>
<organism evidence="1 2">
    <name type="scientific">Dorcoceras hygrometricum</name>
    <dbReference type="NCBI Taxonomy" id="472368"/>
    <lineage>
        <taxon>Eukaryota</taxon>
        <taxon>Viridiplantae</taxon>
        <taxon>Streptophyta</taxon>
        <taxon>Embryophyta</taxon>
        <taxon>Tracheophyta</taxon>
        <taxon>Spermatophyta</taxon>
        <taxon>Magnoliopsida</taxon>
        <taxon>eudicotyledons</taxon>
        <taxon>Gunneridae</taxon>
        <taxon>Pentapetalae</taxon>
        <taxon>asterids</taxon>
        <taxon>lamiids</taxon>
        <taxon>Lamiales</taxon>
        <taxon>Gesneriaceae</taxon>
        <taxon>Didymocarpoideae</taxon>
        <taxon>Trichosporeae</taxon>
        <taxon>Loxocarpinae</taxon>
        <taxon>Dorcoceras</taxon>
    </lineage>
</organism>
<protein>
    <submittedName>
        <fullName evidence="1">Uncharacterized protein</fullName>
    </submittedName>
</protein>
<dbReference type="Proteomes" id="UP000250235">
    <property type="component" value="Unassembled WGS sequence"/>
</dbReference>
<evidence type="ECO:0000313" key="1">
    <source>
        <dbReference type="EMBL" id="KZV24632.1"/>
    </source>
</evidence>
<proteinExistence type="predicted"/>
<dbReference type="AlphaFoldDB" id="A0A2Z7AZH2"/>
<evidence type="ECO:0000313" key="2">
    <source>
        <dbReference type="Proteomes" id="UP000250235"/>
    </source>
</evidence>
<accession>A0A2Z7AZH2</accession>
<name>A0A2Z7AZH2_9LAMI</name>
<reference evidence="1 2" key="1">
    <citation type="journal article" date="2015" name="Proc. Natl. Acad. Sci. U.S.A.">
        <title>The resurrection genome of Boea hygrometrica: A blueprint for survival of dehydration.</title>
        <authorList>
            <person name="Xiao L."/>
            <person name="Yang G."/>
            <person name="Zhang L."/>
            <person name="Yang X."/>
            <person name="Zhao S."/>
            <person name="Ji Z."/>
            <person name="Zhou Q."/>
            <person name="Hu M."/>
            <person name="Wang Y."/>
            <person name="Chen M."/>
            <person name="Xu Y."/>
            <person name="Jin H."/>
            <person name="Xiao X."/>
            <person name="Hu G."/>
            <person name="Bao F."/>
            <person name="Hu Y."/>
            <person name="Wan P."/>
            <person name="Li L."/>
            <person name="Deng X."/>
            <person name="Kuang T."/>
            <person name="Xiang C."/>
            <person name="Zhu J.K."/>
            <person name="Oliver M.J."/>
            <person name="He Y."/>
        </authorList>
    </citation>
    <scope>NUCLEOTIDE SEQUENCE [LARGE SCALE GENOMIC DNA]</scope>
    <source>
        <strain evidence="2">cv. XS01</strain>
    </source>
</reference>
<keyword evidence="2" id="KW-1185">Reference proteome</keyword>
<gene>
    <name evidence="1" type="ORF">F511_35996</name>
</gene>
<sequence>MAARRRAKRGASSQHRAPTVAHIRPTTTQHLARDRWPRLALCRATVHEAAHSHGATIAQGCWIIGRPSRGDGAQPLADVCGQRATRRRQAAEYLCGTSSSYSSRLVDSRREHKSCKLAAEFGFKLVSSNTTCADSSNTTCPVDHCYVCRRTTRIKSSSGTFNEDHPHFIL</sequence>